<feature type="transmembrane region" description="Helical" evidence="8">
    <location>
        <begin position="43"/>
        <end position="64"/>
    </location>
</feature>
<evidence type="ECO:0000256" key="8">
    <source>
        <dbReference type="SAM" id="Phobius"/>
    </source>
</evidence>
<dbReference type="Pfam" id="PF00892">
    <property type="entry name" value="EamA"/>
    <property type="match status" value="1"/>
</dbReference>
<dbReference type="SUPFAM" id="SSF103481">
    <property type="entry name" value="Multidrug resistance efflux transporter EmrE"/>
    <property type="match status" value="2"/>
</dbReference>
<comment type="caution">
    <text evidence="10">The sequence shown here is derived from an EMBL/GenBank/DDBJ whole genome shotgun (WGS) entry which is preliminary data.</text>
</comment>
<name>A0A5A9XBF2_9BACT</name>
<keyword evidence="5 8" id="KW-0812">Transmembrane</keyword>
<evidence type="ECO:0000256" key="1">
    <source>
        <dbReference type="ARBA" id="ARBA00004651"/>
    </source>
</evidence>
<dbReference type="InterPro" id="IPR037185">
    <property type="entry name" value="EmrE-like"/>
</dbReference>
<dbReference type="GO" id="GO:0005886">
    <property type="term" value="C:plasma membrane"/>
    <property type="evidence" value="ECO:0007669"/>
    <property type="project" value="UniProtKB-SubCell"/>
</dbReference>
<dbReference type="AlphaFoldDB" id="A0A5A9XBF2"/>
<feature type="transmembrane region" description="Helical" evidence="8">
    <location>
        <begin position="217"/>
        <end position="236"/>
    </location>
</feature>
<feature type="transmembrane region" description="Helical" evidence="8">
    <location>
        <begin position="108"/>
        <end position="125"/>
    </location>
</feature>
<comment type="subcellular location">
    <subcellularLocation>
        <location evidence="1">Cell membrane</location>
        <topology evidence="1">Multi-pass membrane protein</topology>
    </subcellularLocation>
</comment>
<feature type="transmembrane region" description="Helical" evidence="8">
    <location>
        <begin position="183"/>
        <end position="202"/>
    </location>
</feature>
<evidence type="ECO:0000256" key="2">
    <source>
        <dbReference type="ARBA" id="ARBA00007362"/>
    </source>
</evidence>
<dbReference type="PANTHER" id="PTHR22911:SF137">
    <property type="entry name" value="SOLUTE CARRIER FAMILY 35 MEMBER G2-RELATED"/>
    <property type="match status" value="1"/>
</dbReference>
<keyword evidence="7 8" id="KW-0472">Membrane</keyword>
<dbReference type="RefSeq" id="WP_149308335.1">
    <property type="nucleotide sequence ID" value="NZ_SRSD01000008.1"/>
</dbReference>
<proteinExistence type="inferred from homology"/>
<evidence type="ECO:0000256" key="6">
    <source>
        <dbReference type="ARBA" id="ARBA00022989"/>
    </source>
</evidence>
<gene>
    <name evidence="10" type="primary">rarD</name>
    <name evidence="10" type="ORF">ET418_13450</name>
</gene>
<evidence type="ECO:0000313" key="10">
    <source>
        <dbReference type="EMBL" id="KAA0889775.1"/>
    </source>
</evidence>
<feature type="transmembrane region" description="Helical" evidence="8">
    <location>
        <begin position="132"/>
        <end position="148"/>
    </location>
</feature>
<dbReference type="InterPro" id="IPR000620">
    <property type="entry name" value="EamA_dom"/>
</dbReference>
<feature type="transmembrane region" description="Helical" evidence="8">
    <location>
        <begin position="12"/>
        <end position="31"/>
    </location>
</feature>
<protein>
    <submittedName>
        <fullName evidence="10">EamA family transporter RarD</fullName>
    </submittedName>
</protein>
<accession>A0A5A9XBF2</accession>
<comment type="similarity">
    <text evidence="2">Belongs to the EamA transporter family.</text>
</comment>
<organism evidence="10 11">
    <name type="scientific">Oryzomonas rubra</name>
    <dbReference type="NCBI Taxonomy" id="2509454"/>
    <lineage>
        <taxon>Bacteria</taxon>
        <taxon>Pseudomonadati</taxon>
        <taxon>Thermodesulfobacteriota</taxon>
        <taxon>Desulfuromonadia</taxon>
        <taxon>Geobacterales</taxon>
        <taxon>Geobacteraceae</taxon>
        <taxon>Oryzomonas</taxon>
    </lineage>
</organism>
<dbReference type="PANTHER" id="PTHR22911">
    <property type="entry name" value="ACYL-MALONYL CONDENSING ENZYME-RELATED"/>
    <property type="match status" value="1"/>
</dbReference>
<reference evidence="10 11" key="1">
    <citation type="submission" date="2019-04" db="EMBL/GenBank/DDBJ databases">
        <title>Geobacter ruber sp. nov., ferric-reducing bacteria isolated from paddy soil.</title>
        <authorList>
            <person name="Xu Z."/>
            <person name="Masuda Y."/>
            <person name="Itoh H."/>
            <person name="Senoo K."/>
        </authorList>
    </citation>
    <scope>NUCLEOTIDE SEQUENCE [LARGE SCALE GENOMIC DNA]</scope>
    <source>
        <strain evidence="10 11">Red88</strain>
    </source>
</reference>
<evidence type="ECO:0000256" key="4">
    <source>
        <dbReference type="ARBA" id="ARBA00022475"/>
    </source>
</evidence>
<keyword evidence="11" id="KW-1185">Reference proteome</keyword>
<evidence type="ECO:0000256" key="3">
    <source>
        <dbReference type="ARBA" id="ARBA00022448"/>
    </source>
</evidence>
<evidence type="ECO:0000313" key="11">
    <source>
        <dbReference type="Proteomes" id="UP000324298"/>
    </source>
</evidence>
<evidence type="ECO:0000256" key="5">
    <source>
        <dbReference type="ARBA" id="ARBA00022692"/>
    </source>
</evidence>
<feature type="transmembrane region" description="Helical" evidence="8">
    <location>
        <begin position="154"/>
        <end position="171"/>
    </location>
</feature>
<dbReference type="InterPro" id="IPR004626">
    <property type="entry name" value="RarD"/>
</dbReference>
<evidence type="ECO:0000259" key="9">
    <source>
        <dbReference type="Pfam" id="PF00892"/>
    </source>
</evidence>
<dbReference type="OrthoDB" id="369870at2"/>
<feature type="transmembrane region" description="Helical" evidence="8">
    <location>
        <begin position="76"/>
        <end position="96"/>
    </location>
</feature>
<evidence type="ECO:0000256" key="7">
    <source>
        <dbReference type="ARBA" id="ARBA00023136"/>
    </source>
</evidence>
<sequence length="307" mass="33441">MSSPARQEPLRQGLTYGFLAYLVWGFFPVYFKALHGIPPLEVVAHRIVWSVLFLLVLVAATGCWGEVRTAFASRRVLLTLIGSTTLITINWLVFIYAVEQGQVLQSSLGYFITPLVNVLLGMIFLRERLRPLQMISLLLAVTGVGLLTARVGAVPWISLGLAASFGLYGLLRKTAHVESLAGLLVETILTGPLALAYLIWLGTHGQGAFPAAVDQGALWLPLAGVLTATPLLLFAAAARRLRLATIGFLQYLTPSLQFALAVFAYGEQFTPTHMVTFILIWSGLALYTADAVRTFRNPAASRDAERT</sequence>
<feature type="domain" description="EamA" evidence="9">
    <location>
        <begin position="13"/>
        <end position="148"/>
    </location>
</feature>
<feature type="transmembrane region" description="Helical" evidence="8">
    <location>
        <begin position="248"/>
        <end position="266"/>
    </location>
</feature>
<feature type="transmembrane region" description="Helical" evidence="8">
    <location>
        <begin position="272"/>
        <end position="292"/>
    </location>
</feature>
<dbReference type="NCBIfam" id="TIGR00688">
    <property type="entry name" value="rarD"/>
    <property type="match status" value="1"/>
</dbReference>
<keyword evidence="6 8" id="KW-1133">Transmembrane helix</keyword>
<keyword evidence="3" id="KW-0813">Transport</keyword>
<dbReference type="Proteomes" id="UP000324298">
    <property type="component" value="Unassembled WGS sequence"/>
</dbReference>
<keyword evidence="4" id="KW-1003">Cell membrane</keyword>
<dbReference type="EMBL" id="SRSD01000008">
    <property type="protein sequence ID" value="KAA0889775.1"/>
    <property type="molecule type" value="Genomic_DNA"/>
</dbReference>